<dbReference type="InterPro" id="IPR006533">
    <property type="entry name" value="T6SS_Vgr_RhsGE"/>
</dbReference>
<evidence type="ECO:0000259" key="5">
    <source>
        <dbReference type="Pfam" id="PF04717"/>
    </source>
</evidence>
<dbReference type="Gene3D" id="4.10.220.110">
    <property type="match status" value="1"/>
</dbReference>
<reference evidence="7 8" key="1">
    <citation type="journal article" date="2005" name="Nucleic Acids Res.">
        <title>Genomic blueprint of Hahella chejuensis, a marine microbe producing an algicidal agent.</title>
        <authorList>
            <person name="Jeong H."/>
            <person name="Yim J.H."/>
            <person name="Lee C."/>
            <person name="Choi S.-H."/>
            <person name="Park Y.K."/>
            <person name="Yoon S.H."/>
            <person name="Hur C.-G."/>
            <person name="Kang H.-Y."/>
            <person name="Kim D."/>
            <person name="Lee H.H."/>
            <person name="Park K.H."/>
            <person name="Park S.-H."/>
            <person name="Park H.-S."/>
            <person name="Lee H.K."/>
            <person name="Oh T.K."/>
            <person name="Kim J.F."/>
        </authorList>
    </citation>
    <scope>NUCLEOTIDE SEQUENCE [LARGE SCALE GENOMIC DNA]</scope>
    <source>
        <strain evidence="7 8">KCTC 2396</strain>
    </source>
</reference>
<dbReference type="Gene3D" id="2.30.110.50">
    <property type="match status" value="1"/>
</dbReference>
<sequence>MNARKPQRFRYSQARRRHRYHLLRSRSQPSSPAAQAACAQRCRSHNFGGNGGRIRATLAKMEFLMDALFIEEGRYTQDTRPIRIDTPLGKDVFLLRHFRGQEGYSQLFQYDVDLLSHKRDIRAEDIIGEAVQVTIGADGGAPRVFSGHVSYFESTGLEKRGLYGYKAVLVPWLWFLGKNTDCRVFQNMTAPKILEAVFTEAGFSDFRFTGLYNEYPELEYCVQYRESDLNFALRLMEQEGIYFYFEQAQKRHLLVLADDKSTNALMEPRKIEHSSRPRNGGYIQEWRRTYQYFSGKWSLSDFNFEKSDQSLLAECSALNELRGASAYERFDYPGAFGDQDRGRRLTKLRMEEEESRFTRVNGRSNLPHLLVGRKFMLESEECVTDNRKSFVVTAVRHYAYEGGYTSADSPESADKEKSVYFNRFECLPDNVSFRPALSTPKPRIDGVQTAIVCGKSGDEIYTDEYGRIKVQFHWDRYGERNENSSCWVRVATPWAGKKWGSMGIPRVGQEVVTTFLEGDPDRPLVIGGVYNKGNMPPYSLPDNKSRFGVKSQSTKGGQTSNYNEISFDDKKGEESLNIHAEKDFNMEVKNNIGANAKGHSTSSIGGNASDSVAGNSSLSVGGDHSVSVTGKQNVSVTGAQTHSVTGAQTLNVGADQTESVSGNITQNATNQTLTLSADQTVSATNQKVNLGAAQEVTASSQKFTISGLQSVQADAQTVTVTGKTTTTATDIDLAAGGNISLRVGGTSIQINDGGVTITIGGSSIKVDGAGVSVSGPMIKLN</sequence>
<dbReference type="InterPro" id="IPR037026">
    <property type="entry name" value="Vgr_OB-fold_dom_sf"/>
</dbReference>
<dbReference type="PANTHER" id="PTHR32305">
    <property type="match status" value="1"/>
</dbReference>
<dbReference type="Pfam" id="PF22178">
    <property type="entry name" value="Gp5_trimer_C"/>
    <property type="match status" value="1"/>
</dbReference>
<evidence type="ECO:0000256" key="2">
    <source>
        <dbReference type="ARBA" id="ARBA00005558"/>
    </source>
</evidence>
<dbReference type="AlphaFoldDB" id="Q2SGF0"/>
<evidence type="ECO:0000313" key="7">
    <source>
        <dbReference type="EMBL" id="ABC30274.1"/>
    </source>
</evidence>
<gene>
    <name evidence="7" type="ordered locus">HCH_03530</name>
</gene>
<feature type="compositionally biased region" description="Polar residues" evidence="4">
    <location>
        <begin position="550"/>
        <end position="564"/>
    </location>
</feature>
<dbReference type="SUPFAM" id="SSF69349">
    <property type="entry name" value="Phage fibre proteins"/>
    <property type="match status" value="1"/>
</dbReference>
<dbReference type="Gene3D" id="2.40.50.230">
    <property type="entry name" value="Gp5 N-terminal domain"/>
    <property type="match status" value="1"/>
</dbReference>
<feature type="domain" description="Gp5/Type VI secretion system Vgr C-terminal trimerisation" evidence="6">
    <location>
        <begin position="548"/>
        <end position="660"/>
    </location>
</feature>
<dbReference type="NCBIfam" id="TIGR03361">
    <property type="entry name" value="VI_Rhs_Vgr"/>
    <property type="match status" value="1"/>
</dbReference>
<keyword evidence="8" id="KW-1185">Reference proteome</keyword>
<dbReference type="Proteomes" id="UP000000238">
    <property type="component" value="Chromosome"/>
</dbReference>
<dbReference type="HOGENOM" id="CLU_004121_3_0_6"/>
<dbReference type="GO" id="GO:0005576">
    <property type="term" value="C:extracellular region"/>
    <property type="evidence" value="ECO:0007669"/>
    <property type="project" value="UniProtKB-SubCell"/>
</dbReference>
<proteinExistence type="inferred from homology"/>
<keyword evidence="3" id="KW-0964">Secreted</keyword>
<feature type="region of interest" description="Disordered" evidence="4">
    <location>
        <begin position="540"/>
        <end position="565"/>
    </location>
</feature>
<dbReference type="NCBIfam" id="TIGR01646">
    <property type="entry name" value="vgr_GE"/>
    <property type="match status" value="1"/>
</dbReference>
<organism evidence="7 8">
    <name type="scientific">Hahella chejuensis (strain KCTC 2396)</name>
    <dbReference type="NCBI Taxonomy" id="349521"/>
    <lineage>
        <taxon>Bacteria</taxon>
        <taxon>Pseudomonadati</taxon>
        <taxon>Pseudomonadota</taxon>
        <taxon>Gammaproteobacteria</taxon>
        <taxon>Oceanospirillales</taxon>
        <taxon>Hahellaceae</taxon>
        <taxon>Hahella</taxon>
    </lineage>
</organism>
<dbReference type="Gene3D" id="3.55.50.10">
    <property type="entry name" value="Baseplate protein-like domains"/>
    <property type="match status" value="1"/>
</dbReference>
<comment type="similarity">
    <text evidence="2">Belongs to the VgrG protein family.</text>
</comment>
<dbReference type="PANTHER" id="PTHR32305:SF15">
    <property type="entry name" value="PROTEIN RHSA-RELATED"/>
    <property type="match status" value="1"/>
</dbReference>
<evidence type="ECO:0000256" key="1">
    <source>
        <dbReference type="ARBA" id="ARBA00004613"/>
    </source>
</evidence>
<dbReference type="eggNOG" id="COG3501">
    <property type="taxonomic scope" value="Bacteria"/>
</dbReference>
<dbReference type="Pfam" id="PF04717">
    <property type="entry name" value="Phage_base_V"/>
    <property type="match status" value="1"/>
</dbReference>
<feature type="domain" description="Gp5/Type VI secretion system Vgr protein OB-fold" evidence="5">
    <location>
        <begin position="463"/>
        <end position="530"/>
    </location>
</feature>
<dbReference type="EMBL" id="CP000155">
    <property type="protein sequence ID" value="ABC30274.1"/>
    <property type="molecule type" value="Genomic_DNA"/>
</dbReference>
<dbReference type="SUPFAM" id="SSF69279">
    <property type="entry name" value="Phage tail proteins"/>
    <property type="match status" value="2"/>
</dbReference>
<dbReference type="STRING" id="349521.HCH_03530"/>
<dbReference type="InterPro" id="IPR017847">
    <property type="entry name" value="T6SS_RhsGE_Vgr_subset"/>
</dbReference>
<dbReference type="Pfam" id="PF05954">
    <property type="entry name" value="Phage_GPD"/>
    <property type="match status" value="1"/>
</dbReference>
<name>Q2SGF0_HAHCH</name>
<evidence type="ECO:0000256" key="4">
    <source>
        <dbReference type="SAM" id="MobiDB-lite"/>
    </source>
</evidence>
<evidence type="ECO:0000313" key="8">
    <source>
        <dbReference type="Proteomes" id="UP000000238"/>
    </source>
</evidence>
<evidence type="ECO:0000256" key="3">
    <source>
        <dbReference type="ARBA" id="ARBA00022525"/>
    </source>
</evidence>
<dbReference type="KEGG" id="hch:HCH_03530"/>
<dbReference type="InterPro" id="IPR006531">
    <property type="entry name" value="Gp5/Vgr_OB"/>
</dbReference>
<dbReference type="SUPFAM" id="SSF69255">
    <property type="entry name" value="gp5 N-terminal domain-like"/>
    <property type="match status" value="1"/>
</dbReference>
<protein>
    <submittedName>
        <fullName evidence="7">Uncharacterized protein conserved in bacteria</fullName>
    </submittedName>
</protein>
<dbReference type="InterPro" id="IPR054030">
    <property type="entry name" value="Gp5_Vgr_C"/>
</dbReference>
<evidence type="ECO:0000259" key="6">
    <source>
        <dbReference type="Pfam" id="PF22178"/>
    </source>
</evidence>
<dbReference type="InterPro" id="IPR050708">
    <property type="entry name" value="T6SS_VgrG/RHS"/>
</dbReference>
<accession>Q2SGF0</accession>
<comment type="subcellular location">
    <subcellularLocation>
        <location evidence="1">Secreted</location>
    </subcellularLocation>
</comment>